<reference evidence="1" key="1">
    <citation type="submission" date="2021-02" db="EMBL/GenBank/DDBJ databases">
        <authorList>
            <person name="Nowell W R."/>
        </authorList>
    </citation>
    <scope>NUCLEOTIDE SEQUENCE</scope>
</reference>
<organism evidence="1 2">
    <name type="scientific">Adineta steineri</name>
    <dbReference type="NCBI Taxonomy" id="433720"/>
    <lineage>
        <taxon>Eukaryota</taxon>
        <taxon>Metazoa</taxon>
        <taxon>Spiralia</taxon>
        <taxon>Gnathifera</taxon>
        <taxon>Rotifera</taxon>
        <taxon>Eurotatoria</taxon>
        <taxon>Bdelloidea</taxon>
        <taxon>Adinetida</taxon>
        <taxon>Adinetidae</taxon>
        <taxon>Adineta</taxon>
    </lineage>
</organism>
<proteinExistence type="predicted"/>
<dbReference type="Proteomes" id="UP000663868">
    <property type="component" value="Unassembled WGS sequence"/>
</dbReference>
<comment type="caution">
    <text evidence="1">The sequence shown here is derived from an EMBL/GenBank/DDBJ whole genome shotgun (WGS) entry which is preliminary data.</text>
</comment>
<gene>
    <name evidence="1" type="ORF">KXQ929_LOCUS44306</name>
</gene>
<accession>A0A820GJ44</accession>
<dbReference type="AlphaFoldDB" id="A0A820GJ44"/>
<evidence type="ECO:0000313" key="2">
    <source>
        <dbReference type="Proteomes" id="UP000663868"/>
    </source>
</evidence>
<dbReference type="EMBL" id="CAJOBB010012592">
    <property type="protein sequence ID" value="CAF4278660.1"/>
    <property type="molecule type" value="Genomic_DNA"/>
</dbReference>
<sequence>LLSTIRIFVSIDRLLLSSQNIHTRLYSSKRSSVILIILMAFKNIHQRHHINE</sequence>
<protein>
    <submittedName>
        <fullName evidence="1">Uncharacterized protein</fullName>
    </submittedName>
</protein>
<feature type="non-terminal residue" evidence="1">
    <location>
        <position position="1"/>
    </location>
</feature>
<evidence type="ECO:0000313" key="1">
    <source>
        <dbReference type="EMBL" id="CAF4278660.1"/>
    </source>
</evidence>
<name>A0A820GJ44_9BILA</name>